<dbReference type="GO" id="GO:0000139">
    <property type="term" value="C:Golgi membrane"/>
    <property type="evidence" value="ECO:0007669"/>
    <property type="project" value="UniProtKB-SubCell"/>
</dbReference>
<feature type="transmembrane region" description="Helical" evidence="8">
    <location>
        <begin position="114"/>
        <end position="134"/>
    </location>
</feature>
<evidence type="ECO:0000256" key="2">
    <source>
        <dbReference type="ARBA" id="ARBA00007414"/>
    </source>
</evidence>
<dbReference type="EMBL" id="OC914879">
    <property type="protein sequence ID" value="CAD7637163.1"/>
    <property type="molecule type" value="Genomic_DNA"/>
</dbReference>
<evidence type="ECO:0000256" key="6">
    <source>
        <dbReference type="ARBA" id="ARBA00023034"/>
    </source>
</evidence>
<keyword evidence="3" id="KW-0337">GPI-anchor biosynthesis</keyword>
<keyword evidence="5 8" id="KW-1133">Transmembrane helix</keyword>
<keyword evidence="11" id="KW-1185">Reference proteome</keyword>
<feature type="transmembrane region" description="Helical" evidence="8">
    <location>
        <begin position="140"/>
        <end position="161"/>
    </location>
</feature>
<protein>
    <recommendedName>
        <fullName evidence="9">CWH43-like N-terminal domain-containing protein</fullName>
    </recommendedName>
</protein>
<dbReference type="PANTHER" id="PTHR12892">
    <property type="entry name" value="FGF RECEPTOR ACTIVATING PROTEIN 1"/>
    <property type="match status" value="1"/>
</dbReference>
<comment type="subcellular location">
    <subcellularLocation>
        <location evidence="1">Golgi apparatus membrane</location>
        <topology evidence="1">Multi-pass membrane protein</topology>
    </subcellularLocation>
</comment>
<feature type="transmembrane region" description="Helical" evidence="8">
    <location>
        <begin position="196"/>
        <end position="216"/>
    </location>
</feature>
<evidence type="ECO:0000259" key="9">
    <source>
        <dbReference type="Pfam" id="PF10277"/>
    </source>
</evidence>
<feature type="transmembrane region" description="Helical" evidence="8">
    <location>
        <begin position="28"/>
        <end position="54"/>
    </location>
</feature>
<feature type="transmembrane region" description="Helical" evidence="8">
    <location>
        <begin position="173"/>
        <end position="190"/>
    </location>
</feature>
<gene>
    <name evidence="10" type="ORF">ONB1V03_LOCUS652</name>
</gene>
<evidence type="ECO:0000256" key="5">
    <source>
        <dbReference type="ARBA" id="ARBA00022989"/>
    </source>
</evidence>
<reference evidence="10" key="1">
    <citation type="submission" date="2020-11" db="EMBL/GenBank/DDBJ databases">
        <authorList>
            <person name="Tran Van P."/>
        </authorList>
    </citation>
    <scope>NUCLEOTIDE SEQUENCE</scope>
</reference>
<dbReference type="GO" id="GO:0006506">
    <property type="term" value="P:GPI anchor biosynthetic process"/>
    <property type="evidence" value="ECO:0007669"/>
    <property type="project" value="UniProtKB-KW"/>
</dbReference>
<dbReference type="Proteomes" id="UP000728032">
    <property type="component" value="Unassembled WGS sequence"/>
</dbReference>
<name>A0A7R9L8U7_9ACAR</name>
<comment type="similarity">
    <text evidence="2">Belongs to the PGAP2 family.</text>
</comment>
<keyword evidence="7 8" id="KW-0472">Membrane</keyword>
<dbReference type="Pfam" id="PF10277">
    <property type="entry name" value="Frag1"/>
    <property type="match status" value="1"/>
</dbReference>
<evidence type="ECO:0000313" key="11">
    <source>
        <dbReference type="Proteomes" id="UP000728032"/>
    </source>
</evidence>
<dbReference type="InterPro" id="IPR039545">
    <property type="entry name" value="PGAP2"/>
</dbReference>
<dbReference type="GO" id="GO:0005789">
    <property type="term" value="C:endoplasmic reticulum membrane"/>
    <property type="evidence" value="ECO:0007669"/>
    <property type="project" value="TreeGrafter"/>
</dbReference>
<dbReference type="EMBL" id="CAJPVJ010000054">
    <property type="protein sequence ID" value="CAG2159784.1"/>
    <property type="molecule type" value="Genomic_DNA"/>
</dbReference>
<dbReference type="AlphaFoldDB" id="A0A7R9L8U7"/>
<proteinExistence type="inferred from homology"/>
<feature type="domain" description="CWH43-like N-terminal" evidence="9">
    <location>
        <begin position="30"/>
        <end position="226"/>
    </location>
</feature>
<accession>A0A7R9L8U7</accession>
<dbReference type="OrthoDB" id="68581at2759"/>
<evidence type="ECO:0000256" key="3">
    <source>
        <dbReference type="ARBA" id="ARBA00022502"/>
    </source>
</evidence>
<evidence type="ECO:0000313" key="10">
    <source>
        <dbReference type="EMBL" id="CAD7637163.1"/>
    </source>
</evidence>
<evidence type="ECO:0000256" key="1">
    <source>
        <dbReference type="ARBA" id="ARBA00004653"/>
    </source>
</evidence>
<organism evidence="10">
    <name type="scientific">Oppiella nova</name>
    <dbReference type="NCBI Taxonomy" id="334625"/>
    <lineage>
        <taxon>Eukaryota</taxon>
        <taxon>Metazoa</taxon>
        <taxon>Ecdysozoa</taxon>
        <taxon>Arthropoda</taxon>
        <taxon>Chelicerata</taxon>
        <taxon>Arachnida</taxon>
        <taxon>Acari</taxon>
        <taxon>Acariformes</taxon>
        <taxon>Sarcoptiformes</taxon>
        <taxon>Oribatida</taxon>
        <taxon>Brachypylina</taxon>
        <taxon>Oppioidea</taxon>
        <taxon>Oppiidae</taxon>
        <taxon>Oppiella</taxon>
    </lineage>
</organism>
<evidence type="ECO:0000256" key="4">
    <source>
        <dbReference type="ARBA" id="ARBA00022692"/>
    </source>
</evidence>
<keyword evidence="6" id="KW-0333">Golgi apparatus</keyword>
<evidence type="ECO:0000256" key="7">
    <source>
        <dbReference type="ARBA" id="ARBA00023136"/>
    </source>
</evidence>
<dbReference type="PANTHER" id="PTHR12892:SF11">
    <property type="entry name" value="POST-GPI ATTACHMENT TO PROTEINS FACTOR 2"/>
    <property type="match status" value="1"/>
</dbReference>
<evidence type="ECO:0000256" key="8">
    <source>
        <dbReference type="SAM" id="Phobius"/>
    </source>
</evidence>
<keyword evidence="4 8" id="KW-0812">Transmembrane</keyword>
<dbReference type="InterPro" id="IPR019402">
    <property type="entry name" value="CWH43_N"/>
</dbReference>
<sequence length="243" mass="27867">MGSNWLWPSRAMPYRPVNDNIADNSITLAFPVVTVVVVLLPLVALVVCIMWSLVYDFEISTSTHCGVNNWLPSISAAIGSFAPQKYIWRLAISLHSLPRYVIAFMYYNRYGSRAVFVLNILEISSLLGLTYVSSTENFPFHSNCFQLFLISAFVGMGLHLIKYRKSVFKKYMALTNVISGAFAVYFYFRHNWHCEAGIYTLFAICEYLVVLSNILFHFQAFYDFSQTIVSITDRRYHSINYSA</sequence>